<keyword evidence="3" id="KW-1185">Reference proteome</keyword>
<dbReference type="AlphaFoldDB" id="A0A0G3GVP4"/>
<dbReference type="OrthoDB" id="4426712at2"/>
<evidence type="ECO:0000313" key="3">
    <source>
        <dbReference type="Proteomes" id="UP000035199"/>
    </source>
</evidence>
<sequence length="202" mass="23172">MSNLNNNLTNLLWLVIELEHMLTLPRVPGGGRNPGPPGPTAPVPAADIDLRLELEDEIRDVVTQIHSANEQSYVHLVGKPLSAWVRWLVEHQHWLYAHPEPQAVEDTVAYWTHRLANRIDPRDERELANQPEPWLNSRTIRIKLERKGHRVSADRLRQWAHRGHIASKTMQIGGSEEVRYRLSDVLSYLLKPDRSAPKSAKI</sequence>
<name>A0A0G3GVP4_9CORY</name>
<dbReference type="RefSeq" id="WP_047261483.1">
    <property type="nucleotide sequence ID" value="NZ_CP011542.1"/>
</dbReference>
<dbReference type="EMBL" id="CP011544">
    <property type="protein sequence ID" value="AKK07448.1"/>
    <property type="molecule type" value="Genomic_DNA"/>
</dbReference>
<evidence type="ECO:0000313" key="1">
    <source>
        <dbReference type="EMBL" id="AKK05226.1"/>
    </source>
</evidence>
<reference evidence="3" key="2">
    <citation type="submission" date="2015-05" db="EMBL/GenBank/DDBJ databases">
        <title>Complete genome sequence of Corynebacterium mustelae DSM 45274, isolated from various tissues of a male ferret with lethal sepsis.</title>
        <authorList>
            <person name="Ruckert C."/>
            <person name="Albersmeier A."/>
            <person name="Winkler A."/>
            <person name="Tauch A."/>
        </authorList>
    </citation>
    <scope>NUCLEOTIDE SEQUENCE [LARGE SCALE GENOMIC DNA]</scope>
    <source>
        <strain evidence="3">DSM 45274</strain>
        <plasmid evidence="3">Plasmid phiCmus45274</plasmid>
    </source>
</reference>
<dbReference type="STRING" id="571915.CMUST_04420"/>
<dbReference type="Proteomes" id="UP000035199">
    <property type="component" value="Chromosome"/>
</dbReference>
<gene>
    <name evidence="1" type="ORF">CMUST_04420</name>
    <name evidence="2" type="ORF">CMUST_15800</name>
</gene>
<dbReference type="KEGG" id="cmv:CMUST_04420"/>
<keyword evidence="2" id="KW-0614">Plasmid</keyword>
<reference evidence="1 3" key="1">
    <citation type="journal article" date="2015" name="Genome Announc.">
        <title>Complete Genome Sequence of the Type Strain Corynebacterium mustelae DSM 45274, Isolated from Various Tissues of a Male Ferret with Lethal Sepsis.</title>
        <authorList>
            <person name="Ruckert C."/>
            <person name="Eimer J."/>
            <person name="Winkler A."/>
            <person name="Tauch A."/>
        </authorList>
    </citation>
    <scope>NUCLEOTIDE SEQUENCE [LARGE SCALE GENOMIC DNA]</scope>
    <source>
        <strain evidence="1 3">DSM 45274</strain>
        <plasmid evidence="2">phiCmus45274</plasmid>
        <plasmid evidence="3">Plasmid phiCmus45274</plasmid>
    </source>
</reference>
<evidence type="ECO:0000313" key="2">
    <source>
        <dbReference type="EMBL" id="AKK07448.1"/>
    </source>
</evidence>
<dbReference type="Proteomes" id="UP000035199">
    <property type="component" value="Plasmid phiCmus45274"/>
</dbReference>
<accession>A0A0G3GVP4</accession>
<dbReference type="PATRIC" id="fig|571915.4.peg.3390"/>
<geneLocation type="plasmid" evidence="2 3">
    <name>phiCmus45274</name>
</geneLocation>
<organism evidence="1 3">
    <name type="scientific">Corynebacterium mustelae</name>
    <dbReference type="NCBI Taxonomy" id="571915"/>
    <lineage>
        <taxon>Bacteria</taxon>
        <taxon>Bacillati</taxon>
        <taxon>Actinomycetota</taxon>
        <taxon>Actinomycetes</taxon>
        <taxon>Mycobacteriales</taxon>
        <taxon>Corynebacteriaceae</taxon>
        <taxon>Corynebacterium</taxon>
    </lineage>
</organism>
<dbReference type="KEGG" id="cmv:CMUST_15800"/>
<dbReference type="EMBL" id="CP011542">
    <property type="protein sequence ID" value="AKK05226.1"/>
    <property type="molecule type" value="Genomic_DNA"/>
</dbReference>
<proteinExistence type="predicted"/>
<protein>
    <submittedName>
        <fullName evidence="1">Uncharacterized protein</fullName>
    </submittedName>
</protein>